<organism evidence="2 3">
    <name type="scientific">Desulfobacter latus</name>
    <dbReference type="NCBI Taxonomy" id="2292"/>
    <lineage>
        <taxon>Bacteria</taxon>
        <taxon>Pseudomonadati</taxon>
        <taxon>Thermodesulfobacteriota</taxon>
        <taxon>Desulfobacteria</taxon>
        <taxon>Desulfobacterales</taxon>
        <taxon>Desulfobacteraceae</taxon>
        <taxon>Desulfobacter</taxon>
    </lineage>
</organism>
<dbReference type="AlphaFoldDB" id="A0A850SXC2"/>
<proteinExistence type="predicted"/>
<dbReference type="Gene3D" id="1.10.3210.10">
    <property type="entry name" value="Hypothetical protein af1432"/>
    <property type="match status" value="1"/>
</dbReference>
<dbReference type="Pfam" id="PF01966">
    <property type="entry name" value="HD"/>
    <property type="match status" value="1"/>
</dbReference>
<evidence type="ECO:0000313" key="3">
    <source>
        <dbReference type="Proteomes" id="UP000553343"/>
    </source>
</evidence>
<keyword evidence="3" id="KW-1185">Reference proteome</keyword>
<feature type="domain" description="HD" evidence="1">
    <location>
        <begin position="24"/>
        <end position="143"/>
    </location>
</feature>
<dbReference type="Proteomes" id="UP000553343">
    <property type="component" value="Unassembled WGS sequence"/>
</dbReference>
<evidence type="ECO:0000259" key="1">
    <source>
        <dbReference type="Pfam" id="PF01966"/>
    </source>
</evidence>
<accession>A0A850SXC2</accession>
<protein>
    <submittedName>
        <fullName evidence="2">HDIG domain-containing protein</fullName>
    </submittedName>
</protein>
<sequence length="184" mass="20668">MSIDPVEIIRQFYDPDSTLFALLVEHSRHVALKSLEIATGVAHLNPDMDFIEKAAMLHDIGIFKTHSLKIGCTGKYPYVCHGYLGRELLDGLGLPREFGLVSERHTGAGITLKNIIEADLPLPHRDMVPVTLEEKIICCADKFYSKSPKKRDKVMTRKQIEKSLAKLGPGHVERFAAWADEFNL</sequence>
<dbReference type="InterPro" id="IPR003607">
    <property type="entry name" value="HD/PDEase_dom"/>
</dbReference>
<evidence type="ECO:0000313" key="2">
    <source>
        <dbReference type="EMBL" id="NWH04073.1"/>
    </source>
</evidence>
<name>A0A850SXC2_9BACT</name>
<dbReference type="EMBL" id="JACADJ010000007">
    <property type="protein sequence ID" value="NWH04073.1"/>
    <property type="molecule type" value="Genomic_DNA"/>
</dbReference>
<gene>
    <name evidence="2" type="ORF">HXW94_03550</name>
</gene>
<dbReference type="PANTHER" id="PTHR35795:SF1">
    <property type="entry name" value="BIS(5'-NUCLEOSYL)-TETRAPHOSPHATASE, SYMMETRICAL"/>
    <property type="match status" value="1"/>
</dbReference>
<dbReference type="NCBIfam" id="TIGR00277">
    <property type="entry name" value="HDIG"/>
    <property type="match status" value="1"/>
</dbReference>
<dbReference type="InterPro" id="IPR006675">
    <property type="entry name" value="HDIG_dom"/>
</dbReference>
<dbReference type="InterPro" id="IPR006674">
    <property type="entry name" value="HD_domain"/>
</dbReference>
<dbReference type="RefSeq" id="WP_178365523.1">
    <property type="nucleotide sequence ID" value="NZ_JACADJ010000007.1"/>
</dbReference>
<dbReference type="PANTHER" id="PTHR35795">
    <property type="entry name" value="SLR1885 PROTEIN"/>
    <property type="match status" value="1"/>
</dbReference>
<dbReference type="SUPFAM" id="SSF109604">
    <property type="entry name" value="HD-domain/PDEase-like"/>
    <property type="match status" value="1"/>
</dbReference>
<dbReference type="InterPro" id="IPR051094">
    <property type="entry name" value="Diverse_Catalytic_Enzymes"/>
</dbReference>
<reference evidence="2 3" key="1">
    <citation type="submission" date="2020-06" db="EMBL/GenBank/DDBJ databases">
        <title>High-quality draft genome of sulfate reducer Desulfobacter latus type strain AcrS2 isolated from marine sediment.</title>
        <authorList>
            <person name="Hoppe M."/>
            <person name="Larsen C.K."/>
            <person name="Marshall I.P.G."/>
            <person name="Schramm A."/>
            <person name="Marietou A.G."/>
        </authorList>
    </citation>
    <scope>NUCLEOTIDE SEQUENCE [LARGE SCALE GENOMIC DNA]</scope>
    <source>
        <strain evidence="2 3">AcRS2</strain>
    </source>
</reference>
<dbReference type="CDD" id="cd00077">
    <property type="entry name" value="HDc"/>
    <property type="match status" value="1"/>
</dbReference>
<comment type="caution">
    <text evidence="2">The sequence shown here is derived from an EMBL/GenBank/DDBJ whole genome shotgun (WGS) entry which is preliminary data.</text>
</comment>